<organism evidence="1 2">
    <name type="scientific">Saccharolobus islandicus (strain L.S.2.15 / Lassen #1)</name>
    <name type="common">Sulfolobus islandicus</name>
    <dbReference type="NCBI Taxonomy" id="429572"/>
    <lineage>
        <taxon>Archaea</taxon>
        <taxon>Thermoproteota</taxon>
        <taxon>Thermoprotei</taxon>
        <taxon>Sulfolobales</taxon>
        <taxon>Sulfolobaceae</taxon>
        <taxon>Saccharolobus</taxon>
    </lineage>
</organism>
<accession>C3MR35</accession>
<dbReference type="EMBL" id="CP001399">
    <property type="protein sequence ID" value="ACP35848.1"/>
    <property type="molecule type" value="Genomic_DNA"/>
</dbReference>
<dbReference type="AlphaFoldDB" id="C3MR35"/>
<dbReference type="Proteomes" id="UP000001747">
    <property type="component" value="Chromosome"/>
</dbReference>
<gene>
    <name evidence="1" type="ordered locus">LS215_1852</name>
</gene>
<name>C3MR35_SACI2</name>
<protein>
    <submittedName>
        <fullName evidence="1">Plasmid copy-number control protein</fullName>
    </submittedName>
</protein>
<sequence>MEKMASFKPYLVVRMREEDKELIQKISKYFDISEADVVKMALKEFVKNHRLENLEGVSS</sequence>
<evidence type="ECO:0000313" key="2">
    <source>
        <dbReference type="Proteomes" id="UP000001747"/>
    </source>
</evidence>
<dbReference type="CDD" id="cd22234">
    <property type="entry name" value="RHH_MobB-like"/>
    <property type="match status" value="1"/>
</dbReference>
<proteinExistence type="predicted"/>
<reference evidence="1 2" key="1">
    <citation type="journal article" date="2009" name="Proc. Natl. Acad. Sci. U.S.A.">
        <title>Biogeography of the Sulfolobus islandicus pan-genome.</title>
        <authorList>
            <person name="Reno M.L."/>
            <person name="Held N.L."/>
            <person name="Fields C.J."/>
            <person name="Burke P.V."/>
            <person name="Whitaker R.J."/>
        </authorList>
    </citation>
    <scope>NUCLEOTIDE SEQUENCE [LARGE SCALE GENOMIC DNA]</scope>
    <source>
        <strain evidence="2">L.S.2.15 / Lassen #1</strain>
    </source>
</reference>
<evidence type="ECO:0000313" key="1">
    <source>
        <dbReference type="EMBL" id="ACP35848.1"/>
    </source>
</evidence>
<dbReference type="KEGG" id="sis:LS215_1852"/>
<dbReference type="HOGENOM" id="CLU_210077_0_0_2"/>